<dbReference type="InterPro" id="IPR014284">
    <property type="entry name" value="RNA_pol_sigma-70_dom"/>
</dbReference>
<dbReference type="Proteomes" id="UP000286063">
    <property type="component" value="Unassembled WGS sequence"/>
</dbReference>
<accession>A0A413ILH2</accession>
<dbReference type="InterPro" id="IPR036388">
    <property type="entry name" value="WH-like_DNA-bd_sf"/>
</dbReference>
<dbReference type="GO" id="GO:0016987">
    <property type="term" value="F:sigma factor activity"/>
    <property type="evidence" value="ECO:0007669"/>
    <property type="project" value="UniProtKB-KW"/>
</dbReference>
<dbReference type="EMBL" id="QSCR01000022">
    <property type="protein sequence ID" value="RGY15896.1"/>
    <property type="molecule type" value="Genomic_DNA"/>
</dbReference>
<dbReference type="PANTHER" id="PTHR43133:SF46">
    <property type="entry name" value="RNA POLYMERASE SIGMA-70 FACTOR ECF SUBFAMILY"/>
    <property type="match status" value="1"/>
</dbReference>
<dbReference type="InterPro" id="IPR013249">
    <property type="entry name" value="RNA_pol_sigma70_r4_t2"/>
</dbReference>
<keyword evidence="1" id="KW-0805">Transcription regulation</keyword>
<dbReference type="Gene3D" id="1.10.10.10">
    <property type="entry name" value="Winged helix-like DNA-binding domain superfamily/Winged helix DNA-binding domain"/>
    <property type="match status" value="1"/>
</dbReference>
<evidence type="ECO:0000313" key="5">
    <source>
        <dbReference type="EMBL" id="RGY15896.1"/>
    </source>
</evidence>
<evidence type="ECO:0000256" key="3">
    <source>
        <dbReference type="ARBA" id="ARBA00023163"/>
    </source>
</evidence>
<dbReference type="AlphaFoldDB" id="A0A413ILH2"/>
<keyword evidence="2" id="KW-0731">Sigma factor</keyword>
<dbReference type="NCBIfam" id="TIGR02937">
    <property type="entry name" value="sigma70-ECF"/>
    <property type="match status" value="1"/>
</dbReference>
<proteinExistence type="predicted"/>
<dbReference type="InterPro" id="IPR039425">
    <property type="entry name" value="RNA_pol_sigma-70-like"/>
</dbReference>
<evidence type="ECO:0000259" key="4">
    <source>
        <dbReference type="Pfam" id="PF08281"/>
    </source>
</evidence>
<gene>
    <name evidence="5" type="ORF">DXA50_12230</name>
</gene>
<protein>
    <recommendedName>
        <fullName evidence="4">RNA polymerase sigma factor 70 region 4 type 2 domain-containing protein</fullName>
    </recommendedName>
</protein>
<evidence type="ECO:0000256" key="2">
    <source>
        <dbReference type="ARBA" id="ARBA00023082"/>
    </source>
</evidence>
<dbReference type="InterPro" id="IPR013324">
    <property type="entry name" value="RNA_pol_sigma_r3/r4-like"/>
</dbReference>
<dbReference type="SUPFAM" id="SSF88659">
    <property type="entry name" value="Sigma3 and sigma4 domains of RNA polymerase sigma factors"/>
    <property type="match status" value="1"/>
</dbReference>
<name>A0A413ILH2_9BACT</name>
<evidence type="ECO:0000313" key="6">
    <source>
        <dbReference type="Proteomes" id="UP000286063"/>
    </source>
</evidence>
<dbReference type="RefSeq" id="WP_117722875.1">
    <property type="nucleotide sequence ID" value="NZ_CAUGOG010000021.1"/>
</dbReference>
<dbReference type="Pfam" id="PF08281">
    <property type="entry name" value="Sigma70_r4_2"/>
    <property type="match status" value="1"/>
</dbReference>
<evidence type="ECO:0000256" key="1">
    <source>
        <dbReference type="ARBA" id="ARBA00023015"/>
    </source>
</evidence>
<dbReference type="GO" id="GO:0003677">
    <property type="term" value="F:DNA binding"/>
    <property type="evidence" value="ECO:0007669"/>
    <property type="project" value="InterPro"/>
</dbReference>
<reference evidence="5 6" key="1">
    <citation type="submission" date="2018-08" db="EMBL/GenBank/DDBJ databases">
        <title>A genome reference for cultivated species of the human gut microbiota.</title>
        <authorList>
            <person name="Zou Y."/>
            <person name="Xue W."/>
            <person name="Luo G."/>
        </authorList>
    </citation>
    <scope>NUCLEOTIDE SEQUENCE [LARGE SCALE GENOMIC DNA]</scope>
    <source>
        <strain evidence="5 6">OF02-7</strain>
    </source>
</reference>
<dbReference type="GO" id="GO:0006352">
    <property type="term" value="P:DNA-templated transcription initiation"/>
    <property type="evidence" value="ECO:0007669"/>
    <property type="project" value="InterPro"/>
</dbReference>
<dbReference type="OrthoDB" id="1098834at2"/>
<sequence>MREDLKSPAALHSLLFTATRNRTLNVARNLKNRQKIINENYSEQEETEEVYDYLIEEEMSRLLDEAVSQLPKQCELIIVGLLAGKTLQEIAGEMQISVNTAKTYKLRAIQSLRKLLKDIPFLVLLILIRSNRKTKKNFSILSPE</sequence>
<dbReference type="PANTHER" id="PTHR43133">
    <property type="entry name" value="RNA POLYMERASE ECF-TYPE SIGMA FACTO"/>
    <property type="match status" value="1"/>
</dbReference>
<feature type="domain" description="RNA polymerase sigma factor 70 region 4 type 2" evidence="4">
    <location>
        <begin position="61"/>
        <end position="111"/>
    </location>
</feature>
<organism evidence="5 6">
    <name type="scientific">Butyricimonas virosa</name>
    <dbReference type="NCBI Taxonomy" id="544645"/>
    <lineage>
        <taxon>Bacteria</taxon>
        <taxon>Pseudomonadati</taxon>
        <taxon>Bacteroidota</taxon>
        <taxon>Bacteroidia</taxon>
        <taxon>Bacteroidales</taxon>
        <taxon>Odoribacteraceae</taxon>
        <taxon>Butyricimonas</taxon>
    </lineage>
</organism>
<comment type="caution">
    <text evidence="5">The sequence shown here is derived from an EMBL/GenBank/DDBJ whole genome shotgun (WGS) entry which is preliminary data.</text>
</comment>
<keyword evidence="3" id="KW-0804">Transcription</keyword>